<name>A9KGF4_COXBN</name>
<sequence>MLKISRLADYATTVMTILASGKTERYSAAQIARTTPLSAATVSKVLKLLNEGKLVNSERGVNGGYQLARAPQSISIADIITAVDGKPAMTECSRDANRCEHNAVCGVRENWQLINTLIFDVLDSLNLADMQKPLLKRISICKCSHCRCEKKNV</sequence>
<dbReference type="RefSeq" id="WP_010958178.1">
    <property type="nucleotide sequence ID" value="NC_009727.1"/>
</dbReference>
<gene>
    <name evidence="1" type="primary">sufR</name>
    <name evidence="1" type="ordered locus">CBUD_1449</name>
</gene>
<evidence type="ECO:0000313" key="1">
    <source>
        <dbReference type="EMBL" id="ABS76591.1"/>
    </source>
</evidence>
<dbReference type="InterPro" id="IPR011991">
    <property type="entry name" value="ArsR-like_HTH"/>
</dbReference>
<dbReference type="NCBIfam" id="TIGR02944">
    <property type="entry name" value="suf_reg_Xantho"/>
    <property type="match status" value="1"/>
</dbReference>
<dbReference type="PANTHER" id="PTHR33221:SF2">
    <property type="entry name" value="TRANSCRIPTIONAL REGULATOR"/>
    <property type="match status" value="1"/>
</dbReference>
<dbReference type="PROSITE" id="PS51197">
    <property type="entry name" value="HTH_RRF2_2"/>
    <property type="match status" value="1"/>
</dbReference>
<dbReference type="GO" id="GO:0003700">
    <property type="term" value="F:DNA-binding transcription factor activity"/>
    <property type="evidence" value="ECO:0007669"/>
    <property type="project" value="TreeGrafter"/>
</dbReference>
<dbReference type="InterPro" id="IPR036390">
    <property type="entry name" value="WH_DNA-bd_sf"/>
</dbReference>
<dbReference type="HOGENOM" id="CLU_107144_1_2_6"/>
<dbReference type="NCBIfam" id="TIGR00738">
    <property type="entry name" value="rrf2_super"/>
    <property type="match status" value="1"/>
</dbReference>
<dbReference type="InterPro" id="IPR014290">
    <property type="entry name" value="SUF_FeS_clus_asmbl_reg"/>
</dbReference>
<dbReference type="GO" id="GO:0005829">
    <property type="term" value="C:cytosol"/>
    <property type="evidence" value="ECO:0007669"/>
    <property type="project" value="TreeGrafter"/>
</dbReference>
<dbReference type="CDD" id="cd00090">
    <property type="entry name" value="HTH_ARSR"/>
    <property type="match status" value="1"/>
</dbReference>
<proteinExistence type="predicted"/>
<dbReference type="KEGG" id="cbd:CBUD_1449"/>
<dbReference type="SUPFAM" id="SSF46785">
    <property type="entry name" value="Winged helix' DNA-binding domain"/>
    <property type="match status" value="1"/>
</dbReference>
<dbReference type="AlphaFoldDB" id="A9KGF4"/>
<reference evidence="1 2" key="1">
    <citation type="journal article" date="2009" name="Infect. Immun.">
        <title>Comparative genomics reveal extensive transposon-mediated genomic plasticity and diversity among potential effector proteins within the genus Coxiella.</title>
        <authorList>
            <person name="Beare P.A."/>
            <person name="Unsworth N."/>
            <person name="Andoh M."/>
            <person name="Voth D.E."/>
            <person name="Omsland A."/>
            <person name="Gilk S.D."/>
            <person name="Williams K.P."/>
            <person name="Sobral B.W."/>
            <person name="Kupko J.J.III."/>
            <person name="Porcella S.F."/>
            <person name="Samuel J.E."/>
            <person name="Heinzen R.A."/>
        </authorList>
    </citation>
    <scope>NUCLEOTIDE SEQUENCE [LARGE SCALE GENOMIC DNA]</scope>
    <source>
        <strain evidence="1 2">Dugway 5J108-111</strain>
    </source>
</reference>
<dbReference type="Pfam" id="PF02082">
    <property type="entry name" value="Rrf2"/>
    <property type="match status" value="1"/>
</dbReference>
<evidence type="ECO:0000313" key="2">
    <source>
        <dbReference type="Proteomes" id="UP000008555"/>
    </source>
</evidence>
<protein>
    <submittedName>
        <fullName evidence="1">Rrf2 family protein</fullName>
    </submittedName>
</protein>
<dbReference type="PANTHER" id="PTHR33221">
    <property type="entry name" value="WINGED HELIX-TURN-HELIX TRANSCRIPTIONAL REGULATOR, RRF2 FAMILY"/>
    <property type="match status" value="1"/>
</dbReference>
<dbReference type="Gene3D" id="1.10.10.10">
    <property type="entry name" value="Winged helix-like DNA-binding domain superfamily/Winged helix DNA-binding domain"/>
    <property type="match status" value="1"/>
</dbReference>
<dbReference type="InterPro" id="IPR000944">
    <property type="entry name" value="Tscrpt_reg_Rrf2"/>
</dbReference>
<organism evidence="1 2">
    <name type="scientific">Coxiella burnetii (strain Dugway 5J108-111)</name>
    <dbReference type="NCBI Taxonomy" id="434922"/>
    <lineage>
        <taxon>Bacteria</taxon>
        <taxon>Pseudomonadati</taxon>
        <taxon>Pseudomonadota</taxon>
        <taxon>Gammaproteobacteria</taxon>
        <taxon>Legionellales</taxon>
        <taxon>Coxiellaceae</taxon>
        <taxon>Coxiella</taxon>
    </lineage>
</organism>
<accession>A9KGF4</accession>
<dbReference type="EMBL" id="CP000733">
    <property type="protein sequence ID" value="ABS76591.1"/>
    <property type="molecule type" value="Genomic_DNA"/>
</dbReference>
<dbReference type="InterPro" id="IPR036388">
    <property type="entry name" value="WH-like_DNA-bd_sf"/>
</dbReference>
<dbReference type="Proteomes" id="UP000008555">
    <property type="component" value="Chromosome"/>
</dbReference>